<accession>A0A8B0SP90</accession>
<gene>
    <name evidence="3" type="ORF">J1836_00235</name>
    <name evidence="4" type="ORF">J1836_021025</name>
</gene>
<geneLocation type="plasmid" evidence="4">
    <name>pTfr21</name>
</geneLocation>
<keyword evidence="5" id="KW-1185">Reference proteome</keyword>
<name>A0A8B0SP90_9GAMM</name>
<feature type="chain" id="PRO_5033030708" evidence="2">
    <location>
        <begin position="22"/>
        <end position="182"/>
    </location>
</feature>
<feature type="region of interest" description="Disordered" evidence="1">
    <location>
        <begin position="22"/>
        <end position="78"/>
    </location>
</feature>
<keyword evidence="2" id="KW-0732">Signal</keyword>
<dbReference type="Proteomes" id="UP000664466">
    <property type="component" value="Unassembled WGS sequence"/>
</dbReference>
<reference evidence="4" key="2">
    <citation type="submission" date="2021-04" db="EMBL/GenBank/DDBJ databases">
        <title>Complete Genome and methylome analysis of Thiothrix fructosivorans ATCC 49748.</title>
        <authorList>
            <person name="Fomenkov A."/>
            <person name="Sun L."/>
            <person name="Vincze T."/>
            <person name="Grabovich M.Y."/>
            <person name="Roberts R.J."/>
        </authorList>
    </citation>
    <scope>NUCLEOTIDE SEQUENCE</scope>
    <source>
        <strain evidence="4">ATCC 49748</strain>
        <plasmid evidence="4">pTfr21</plasmid>
    </source>
</reference>
<keyword evidence="4" id="KW-0614">Plasmid</keyword>
<dbReference type="RefSeq" id="WP_207249078.1">
    <property type="nucleotide sequence ID" value="NZ_CP072751.1"/>
</dbReference>
<organism evidence="4">
    <name type="scientific">Thiothrix fructosivorans</name>
    <dbReference type="NCBI Taxonomy" id="111770"/>
    <lineage>
        <taxon>Bacteria</taxon>
        <taxon>Pseudomonadati</taxon>
        <taxon>Pseudomonadota</taxon>
        <taxon>Gammaproteobacteria</taxon>
        <taxon>Thiotrichales</taxon>
        <taxon>Thiotrichaceae</taxon>
        <taxon>Thiothrix</taxon>
    </lineage>
</organism>
<dbReference type="EMBL" id="JAFMPM010000003">
    <property type="protein sequence ID" value="MBO0611367.1"/>
    <property type="molecule type" value="Genomic_DNA"/>
</dbReference>
<evidence type="ECO:0000256" key="2">
    <source>
        <dbReference type="SAM" id="SignalP"/>
    </source>
</evidence>
<evidence type="ECO:0000256" key="1">
    <source>
        <dbReference type="SAM" id="MobiDB-lite"/>
    </source>
</evidence>
<sequence length="182" mass="19654">MKLLPTLLIACGLLASPMVLAEEPPKHGETGHDHAKDHGQTTTPETKPEDAHKGESAEDHAKHEQEGHDHAHDDKPHHGGIVAVVDEIHHELVTAEDGKVSLYIEGLPQGDALKAVKVRLTVLKGKDKQEADLTLVEGDEPRFDAPAEVKLVAGDKVVAMIQPAEGKPRMAKFEMPTETPAK</sequence>
<protein>
    <submittedName>
        <fullName evidence="4">Uncharacterized protein</fullName>
    </submittedName>
</protein>
<evidence type="ECO:0000313" key="4">
    <source>
        <dbReference type="EMBL" id="QTX13106.1"/>
    </source>
</evidence>
<dbReference type="AlphaFoldDB" id="A0A8B0SP90"/>
<feature type="signal peptide" evidence="2">
    <location>
        <begin position="1"/>
        <end position="21"/>
    </location>
</feature>
<feature type="compositionally biased region" description="Basic and acidic residues" evidence="1">
    <location>
        <begin position="46"/>
        <end position="77"/>
    </location>
</feature>
<evidence type="ECO:0000313" key="3">
    <source>
        <dbReference type="EMBL" id="MBO0611367.1"/>
    </source>
</evidence>
<evidence type="ECO:0000313" key="5">
    <source>
        <dbReference type="Proteomes" id="UP000664466"/>
    </source>
</evidence>
<proteinExistence type="predicted"/>
<feature type="compositionally biased region" description="Basic and acidic residues" evidence="1">
    <location>
        <begin position="23"/>
        <end position="39"/>
    </location>
</feature>
<reference evidence="3 5" key="1">
    <citation type="submission" date="2021-03" db="EMBL/GenBank/DDBJ databases">
        <title>Draft genome and methylome analysis of Thiotrix fructosivoruns ATCC 49748.</title>
        <authorList>
            <person name="Fomenkov A."/>
            <person name="Grabovich M.Y."/>
            <person name="Roberts R.J."/>
        </authorList>
    </citation>
    <scope>NUCLEOTIDE SEQUENCE [LARGE SCALE GENOMIC DNA]</scope>
    <source>
        <strain evidence="3 5">ATCC 49748</strain>
        <plasmid evidence="3">pTfr21</plasmid>
    </source>
</reference>
<dbReference type="EMBL" id="CP072751">
    <property type="protein sequence ID" value="QTX13106.1"/>
    <property type="molecule type" value="Genomic_DNA"/>
</dbReference>